<dbReference type="GO" id="GO:0005768">
    <property type="term" value="C:endosome"/>
    <property type="evidence" value="ECO:0007669"/>
    <property type="project" value="UniProtKB-UniRule"/>
</dbReference>
<dbReference type="InterPro" id="IPR039756">
    <property type="entry name" value="Lsb6/PI4K2"/>
</dbReference>
<dbReference type="GO" id="GO:0046854">
    <property type="term" value="P:phosphatidylinositol phosphate biosynthetic process"/>
    <property type="evidence" value="ECO:0007669"/>
    <property type="project" value="UniProtKB-UniRule"/>
</dbReference>
<keyword evidence="3 5" id="KW-0418">Kinase</keyword>
<gene>
    <name evidence="7" type="ORF">JVT61DRAFT_13736</name>
</gene>
<comment type="cofactor">
    <cofactor evidence="5">
        <name>Mg(2+)</name>
        <dbReference type="ChEBI" id="CHEBI:18420"/>
    </cofactor>
    <cofactor evidence="5">
        <name>Mn(2+)</name>
        <dbReference type="ChEBI" id="CHEBI:29035"/>
    </cofactor>
</comment>
<evidence type="ECO:0000313" key="7">
    <source>
        <dbReference type="EMBL" id="KAG6378054.1"/>
    </source>
</evidence>
<dbReference type="GO" id="GO:0007030">
    <property type="term" value="P:Golgi organization"/>
    <property type="evidence" value="ECO:0007669"/>
    <property type="project" value="TreeGrafter"/>
</dbReference>
<feature type="compositionally biased region" description="Polar residues" evidence="6">
    <location>
        <begin position="213"/>
        <end position="224"/>
    </location>
</feature>
<dbReference type="GO" id="GO:0005524">
    <property type="term" value="F:ATP binding"/>
    <property type="evidence" value="ECO:0007669"/>
    <property type="project" value="UniProtKB-UniRule"/>
</dbReference>
<feature type="region of interest" description="Disordered" evidence="6">
    <location>
        <begin position="209"/>
        <end position="252"/>
    </location>
</feature>
<keyword evidence="5" id="KW-0472">Membrane</keyword>
<dbReference type="GO" id="GO:0007032">
    <property type="term" value="P:endosome organization"/>
    <property type="evidence" value="ECO:0007669"/>
    <property type="project" value="TreeGrafter"/>
</dbReference>
<dbReference type="EC" id="2.7.1.67" evidence="5"/>
<dbReference type="GO" id="GO:0000329">
    <property type="term" value="C:fungal-type vacuole membrane"/>
    <property type="evidence" value="ECO:0007669"/>
    <property type="project" value="TreeGrafter"/>
</dbReference>
<evidence type="ECO:0000313" key="8">
    <source>
        <dbReference type="Proteomes" id="UP000683000"/>
    </source>
</evidence>
<dbReference type="OrthoDB" id="3349449at2759"/>
<comment type="subcellular location">
    <subcellularLocation>
        <location evidence="5">Cell membrane</location>
        <topology evidence="5">Peripheral membrane protein</topology>
    </subcellularLocation>
    <subcellularLocation>
        <location evidence="5">Vacuole membrane</location>
        <topology evidence="5">Peripheral membrane protein</topology>
    </subcellularLocation>
</comment>
<evidence type="ECO:0000256" key="5">
    <source>
        <dbReference type="RuleBase" id="RU367084"/>
    </source>
</evidence>
<protein>
    <recommendedName>
        <fullName evidence="5">Phosphatidylinositol 4-kinase</fullName>
        <ecNumber evidence="5">2.7.1.67</ecNumber>
    </recommendedName>
</protein>
<dbReference type="GO" id="GO:0005886">
    <property type="term" value="C:plasma membrane"/>
    <property type="evidence" value="ECO:0007669"/>
    <property type="project" value="UniProtKB-SubCell"/>
</dbReference>
<organism evidence="7 8">
    <name type="scientific">Boletus reticuloceps</name>
    <dbReference type="NCBI Taxonomy" id="495285"/>
    <lineage>
        <taxon>Eukaryota</taxon>
        <taxon>Fungi</taxon>
        <taxon>Dikarya</taxon>
        <taxon>Basidiomycota</taxon>
        <taxon>Agaricomycotina</taxon>
        <taxon>Agaricomycetes</taxon>
        <taxon>Agaricomycetidae</taxon>
        <taxon>Boletales</taxon>
        <taxon>Boletineae</taxon>
        <taxon>Boletaceae</taxon>
        <taxon>Boletoideae</taxon>
        <taxon>Boletus</taxon>
    </lineage>
</organism>
<name>A0A8I2YRK9_9AGAM</name>
<keyword evidence="2 5" id="KW-0547">Nucleotide-binding</keyword>
<proteinExistence type="inferred from homology"/>
<keyword evidence="8" id="KW-1185">Reference proteome</keyword>
<keyword evidence="4 5" id="KW-0067">ATP-binding</keyword>
<keyword evidence="5" id="KW-1003">Cell membrane</keyword>
<dbReference type="GO" id="GO:0004430">
    <property type="term" value="F:1-phosphatidylinositol 4-kinase activity"/>
    <property type="evidence" value="ECO:0007669"/>
    <property type="project" value="UniProtKB-UniRule"/>
</dbReference>
<dbReference type="PANTHER" id="PTHR12865:SF1">
    <property type="entry name" value="PHOSPHATIDYLINOSITOL 4-KINASE TYPE 2"/>
    <property type="match status" value="1"/>
</dbReference>
<comment type="catalytic activity">
    <reaction evidence="5">
        <text>a 1,2-diacyl-sn-glycero-3-phospho-(1D-myo-inositol) + ATP = a 1,2-diacyl-sn-glycero-3-phospho-(1D-myo-inositol 4-phosphate) + ADP + H(+)</text>
        <dbReference type="Rhea" id="RHEA:19877"/>
        <dbReference type="ChEBI" id="CHEBI:15378"/>
        <dbReference type="ChEBI" id="CHEBI:30616"/>
        <dbReference type="ChEBI" id="CHEBI:57880"/>
        <dbReference type="ChEBI" id="CHEBI:58178"/>
        <dbReference type="ChEBI" id="CHEBI:456216"/>
        <dbReference type="EC" id="2.7.1.67"/>
    </reaction>
</comment>
<dbReference type="EMBL" id="JAGFBS010000007">
    <property type="protein sequence ID" value="KAG6378054.1"/>
    <property type="molecule type" value="Genomic_DNA"/>
</dbReference>
<evidence type="ECO:0000256" key="6">
    <source>
        <dbReference type="SAM" id="MobiDB-lite"/>
    </source>
</evidence>
<dbReference type="PANTHER" id="PTHR12865">
    <property type="entry name" value="PHOSPHATIDYLINOSITOL 4-KINASE TYPE-II"/>
    <property type="match status" value="1"/>
</dbReference>
<feature type="region of interest" description="Disordered" evidence="6">
    <location>
        <begin position="325"/>
        <end position="354"/>
    </location>
</feature>
<keyword evidence="1 5" id="KW-0808">Transferase</keyword>
<comment type="similarity">
    <text evidence="5">Belongs to the PI3/PI4-kinase family.</text>
</comment>
<sequence length="413" mass="46920">MIKYCEGDHEKSFINVAPQPSQRPQMSLMSELRHSDTSVSSQSTVTFAHAIPPSQASSLPPNDFTRHPHIHIAAIDNSLSFPHEHPQGWRSYTYGWLYLPVNLIGRPFSEKTRQHFLPLLTNKTWWEETTFQLRKIFAVDPDFHPKMFKVSVCSVMHFGFNICSQRQLAVIKGQAYNIIESLKHALTRRTKALVWDDEIEIMEEMTRSAGVAPQNTSPRPSISTMPLPRRTRSLSHSSEFPPALRRRSSEAHRPVPFSSKFHKVHPGTTGVTMLEHLERLDAVEASLQRLGVDEPLIEEENEEVDVGESFAPRERTSLFIQTEERPTVPQDLSASVQFSPPESPDGVTPLPGDQSLAASMTEEDLTSMSKSMSHVEPLRWNSHTARSRQLDNSLDWITDEAEQCKRTVIVERE</sequence>
<comment type="caution">
    <text evidence="7">The sequence shown here is derived from an EMBL/GenBank/DDBJ whole genome shotgun (WGS) entry which is preliminary data.</text>
</comment>
<accession>A0A8I2YRK9</accession>
<evidence type="ECO:0000256" key="3">
    <source>
        <dbReference type="ARBA" id="ARBA00022777"/>
    </source>
</evidence>
<evidence type="ECO:0000256" key="2">
    <source>
        <dbReference type="ARBA" id="ARBA00022741"/>
    </source>
</evidence>
<dbReference type="GO" id="GO:0005802">
    <property type="term" value="C:trans-Golgi network"/>
    <property type="evidence" value="ECO:0007669"/>
    <property type="project" value="TreeGrafter"/>
</dbReference>
<dbReference type="Proteomes" id="UP000683000">
    <property type="component" value="Unassembled WGS sequence"/>
</dbReference>
<feature type="compositionally biased region" description="Polar residues" evidence="6">
    <location>
        <begin position="330"/>
        <end position="340"/>
    </location>
</feature>
<reference evidence="7" key="1">
    <citation type="submission" date="2021-03" db="EMBL/GenBank/DDBJ databases">
        <title>Evolutionary innovations through gain and loss of genes in the ectomycorrhizal Boletales.</title>
        <authorList>
            <person name="Wu G."/>
            <person name="Miyauchi S."/>
            <person name="Morin E."/>
            <person name="Yang Z.-L."/>
            <person name="Xu J."/>
            <person name="Martin F.M."/>
        </authorList>
    </citation>
    <scope>NUCLEOTIDE SEQUENCE</scope>
    <source>
        <strain evidence="7">BR01</strain>
    </source>
</reference>
<evidence type="ECO:0000256" key="1">
    <source>
        <dbReference type="ARBA" id="ARBA00022679"/>
    </source>
</evidence>
<evidence type="ECO:0000256" key="4">
    <source>
        <dbReference type="ARBA" id="ARBA00022840"/>
    </source>
</evidence>
<dbReference type="AlphaFoldDB" id="A0A8I2YRK9"/>